<dbReference type="EMBL" id="CP032050">
    <property type="protein sequence ID" value="AYN67453.1"/>
    <property type="molecule type" value="Genomic_DNA"/>
</dbReference>
<proteinExistence type="predicted"/>
<dbReference type="SUPFAM" id="SSF51905">
    <property type="entry name" value="FAD/NAD(P)-binding domain"/>
    <property type="match status" value="1"/>
</dbReference>
<dbReference type="OrthoDB" id="6309046at2"/>
<dbReference type="InterPro" id="IPR038732">
    <property type="entry name" value="HpyO/CreE_NAD-binding"/>
</dbReference>
<name>A0A3G2L5D4_9FLAO</name>
<evidence type="ECO:0000313" key="3">
    <source>
        <dbReference type="Proteomes" id="UP000276309"/>
    </source>
</evidence>
<dbReference type="PANTHER" id="PTHR40254:SF1">
    <property type="entry name" value="BLR0577 PROTEIN"/>
    <property type="match status" value="1"/>
</dbReference>
<dbReference type="InterPro" id="IPR052189">
    <property type="entry name" value="L-asp_N-monooxygenase_NS-form"/>
</dbReference>
<keyword evidence="3" id="KW-1185">Reference proteome</keyword>
<dbReference type="RefSeq" id="WP_121848469.1">
    <property type="nucleotide sequence ID" value="NZ_CP032050.1"/>
</dbReference>
<accession>A0A3G2L5D4</accession>
<dbReference type="AlphaFoldDB" id="A0A3G2L5D4"/>
<gene>
    <name evidence="2" type="ORF">D1013_08805</name>
</gene>
<dbReference type="Proteomes" id="UP000276309">
    <property type="component" value="Chromosome"/>
</dbReference>
<dbReference type="PANTHER" id="PTHR40254">
    <property type="entry name" value="BLR0577 PROTEIN"/>
    <property type="match status" value="1"/>
</dbReference>
<evidence type="ECO:0000313" key="2">
    <source>
        <dbReference type="EMBL" id="AYN67453.1"/>
    </source>
</evidence>
<feature type="domain" description="FAD-dependent urate hydroxylase HpyO/Asp monooxygenase CreE-like FAD/NAD(P)-binding" evidence="1">
    <location>
        <begin position="10"/>
        <end position="177"/>
    </location>
</feature>
<reference evidence="2 3" key="1">
    <citation type="submission" date="2018-08" db="EMBL/GenBank/DDBJ databases">
        <title>The reduced genetic potential of extracellular carbohydrate catabolism in Euzebyella marina RN62, a Flavobacteriia bacterium isolated from the hadal water.</title>
        <authorList>
            <person name="Xue C."/>
        </authorList>
    </citation>
    <scope>NUCLEOTIDE SEQUENCE [LARGE SCALE GENOMIC DNA]</scope>
    <source>
        <strain evidence="2 3">RN62</strain>
    </source>
</reference>
<dbReference type="Pfam" id="PF13454">
    <property type="entry name" value="NAD_binding_9"/>
    <property type="match status" value="1"/>
</dbReference>
<sequence length="601" mass="68650">MAPITPYKIAIVGLGPKGLYALERLLSQIKYNSRDISFEINIYEKSGFPGAGFIYQPNQPDYLLMNYPNRKINAWVDEVPKSITSEAVSFVEWLSRKEGIDIYKLENGYSSRKTVGGYLVHCFNLLLRNKPDNAKINIYHNEVRDIVNYENGVGIYLNENGSSHKIFVNEVLLTTGHSSFKSGKRNDISCNGTFIPFVYPVEENLAAISERSHVGIKGMGLTFIDAVLGLTEGRGGRFELLANGNYKYHPSGKEPSKIFPFSRSGMLMVPRTGIENKIRYTPKFFTLENIFKASLSENYIHFIRHILPLYVAETRYRYYSVITKKYSFDFEVNNDLEKMEFLIKAFHQRYPNEYKFVFGDLFKTRAFVKEKSKLNPVDYLNYIVQECKKGSHSSGFMAAALTWGDLSEIFNRVFSFSGLSGDSHFVFDKKYRSKLNRISYGPPLANMEKVLSLVQSGIIDFSYCIDPTVVKKDKNWEILSLDGRNRDHLDVLIDARIPTAQSTRDWGPLFTNMRQHGILRSYVNHNDKSYDVGCPEIDRQGKAISTDGESLKNISIYGTPTEGVVYDNDTLSRKRNNFASIWATLVLENASQEEMNFSDKL</sequence>
<dbReference type="InterPro" id="IPR036188">
    <property type="entry name" value="FAD/NAD-bd_sf"/>
</dbReference>
<protein>
    <recommendedName>
        <fullName evidence="1">FAD-dependent urate hydroxylase HpyO/Asp monooxygenase CreE-like FAD/NAD(P)-binding domain-containing protein</fullName>
    </recommendedName>
</protein>
<dbReference type="KEGG" id="emar:D1013_08805"/>
<evidence type="ECO:0000259" key="1">
    <source>
        <dbReference type="Pfam" id="PF13454"/>
    </source>
</evidence>
<organism evidence="2 3">
    <name type="scientific">Euzebyella marina</name>
    <dbReference type="NCBI Taxonomy" id="1761453"/>
    <lineage>
        <taxon>Bacteria</taxon>
        <taxon>Pseudomonadati</taxon>
        <taxon>Bacteroidota</taxon>
        <taxon>Flavobacteriia</taxon>
        <taxon>Flavobacteriales</taxon>
        <taxon>Flavobacteriaceae</taxon>
        <taxon>Euzebyella</taxon>
    </lineage>
</organism>